<sequence length="289" mass="33070">MDNKQSLMIVDGMSLLFRGFYATASRGYIMKTRSGLPTNAVYGFIKYLWDAMNTFKPTHLLCCWDMGNKTFRNDLYSEYKANRMAPPPELVPQFELVKDVVASLDIPNVGMEGFEADDCIGTLVRMCSDKIYIQILTGDADSLQLINERTESILMKRGMSHYKVYTPEKLYQEKRLRPRQIIDLKGLMGDASDCYPGVKGIGEKTALKLLYEYDTVDNILANLSSLPKGIRHKIEAHFDMLQLSLQLAEIRCDVPIQLNLADCKITINKQKMQQQFEKLEFHHLFAQIS</sequence>
<keyword evidence="8" id="KW-1185">Reference proteome</keyword>
<evidence type="ECO:0000256" key="5">
    <source>
        <dbReference type="ARBA" id="ARBA00050026"/>
    </source>
</evidence>
<accession>A0ABT9WS48</accession>
<dbReference type="Gene3D" id="3.40.50.1010">
    <property type="entry name" value="5'-nuclease"/>
    <property type="match status" value="1"/>
</dbReference>
<feature type="domain" description="5'-3' exonuclease" evidence="6">
    <location>
        <begin position="3"/>
        <end position="266"/>
    </location>
</feature>
<dbReference type="SUPFAM" id="SSF47807">
    <property type="entry name" value="5' to 3' exonuclease, C-terminal subdomain"/>
    <property type="match status" value="1"/>
</dbReference>
<dbReference type="CDD" id="cd09898">
    <property type="entry name" value="H3TH_53EXO"/>
    <property type="match status" value="1"/>
</dbReference>
<dbReference type="EMBL" id="JAUSTT010000010">
    <property type="protein sequence ID" value="MDQ0176125.1"/>
    <property type="molecule type" value="Genomic_DNA"/>
</dbReference>
<organism evidence="7 8">
    <name type="scientific">Bacillus chungangensis</name>
    <dbReference type="NCBI Taxonomy" id="587633"/>
    <lineage>
        <taxon>Bacteria</taxon>
        <taxon>Bacillati</taxon>
        <taxon>Bacillota</taxon>
        <taxon>Bacilli</taxon>
        <taxon>Bacillales</taxon>
        <taxon>Bacillaceae</taxon>
        <taxon>Bacillus</taxon>
    </lineage>
</organism>
<evidence type="ECO:0000256" key="3">
    <source>
        <dbReference type="ARBA" id="ARBA00023125"/>
    </source>
</evidence>
<dbReference type="Pfam" id="PF01367">
    <property type="entry name" value="5_3_exonuc"/>
    <property type="match status" value="1"/>
</dbReference>
<evidence type="ECO:0000313" key="7">
    <source>
        <dbReference type="EMBL" id="MDQ0176125.1"/>
    </source>
</evidence>
<keyword evidence="1" id="KW-0540">Nuclease</keyword>
<dbReference type="RefSeq" id="WP_307229027.1">
    <property type="nucleotide sequence ID" value="NZ_JAUSTT010000010.1"/>
</dbReference>
<evidence type="ECO:0000313" key="8">
    <source>
        <dbReference type="Proteomes" id="UP001223586"/>
    </source>
</evidence>
<gene>
    <name evidence="7" type="ORF">J2S08_001961</name>
</gene>
<proteinExistence type="predicted"/>
<name>A0ABT9WS48_9BACI</name>
<dbReference type="SMART" id="SM00279">
    <property type="entry name" value="HhH2"/>
    <property type="match status" value="1"/>
</dbReference>
<dbReference type="PANTHER" id="PTHR42646:SF2">
    <property type="entry name" value="5'-3' EXONUCLEASE FAMILY PROTEIN"/>
    <property type="match status" value="1"/>
</dbReference>
<keyword evidence="2" id="KW-0378">Hydrolase</keyword>
<dbReference type="InterPro" id="IPR029060">
    <property type="entry name" value="PIN-like_dom_sf"/>
</dbReference>
<dbReference type="InterPro" id="IPR002421">
    <property type="entry name" value="5-3_exonuclease"/>
</dbReference>
<keyword evidence="3" id="KW-0238">DNA-binding</keyword>
<dbReference type="Gene3D" id="1.10.150.20">
    <property type="entry name" value="5' to 3' exonuclease, C-terminal subdomain"/>
    <property type="match status" value="1"/>
</dbReference>
<comment type="caution">
    <text evidence="7">The sequence shown here is derived from an EMBL/GenBank/DDBJ whole genome shotgun (WGS) entry which is preliminary data.</text>
</comment>
<dbReference type="SUPFAM" id="SSF88723">
    <property type="entry name" value="PIN domain-like"/>
    <property type="match status" value="1"/>
</dbReference>
<protein>
    <recommendedName>
        <fullName evidence="5">5'-3' exonuclease</fullName>
    </recommendedName>
</protein>
<dbReference type="GO" id="GO:0004527">
    <property type="term" value="F:exonuclease activity"/>
    <property type="evidence" value="ECO:0007669"/>
    <property type="project" value="UniProtKB-KW"/>
</dbReference>
<keyword evidence="7" id="KW-0269">Exonuclease</keyword>
<evidence type="ECO:0000256" key="2">
    <source>
        <dbReference type="ARBA" id="ARBA00022801"/>
    </source>
</evidence>
<dbReference type="CDD" id="cd09859">
    <property type="entry name" value="PIN_53EXO"/>
    <property type="match status" value="1"/>
</dbReference>
<dbReference type="InterPro" id="IPR020046">
    <property type="entry name" value="5-3_exonucl_a-hlix_arch_N"/>
</dbReference>
<dbReference type="InterPro" id="IPR020045">
    <property type="entry name" value="DNA_polI_H3TH"/>
</dbReference>
<dbReference type="SMART" id="SM00475">
    <property type="entry name" value="53EXOc"/>
    <property type="match status" value="1"/>
</dbReference>
<evidence type="ECO:0000256" key="1">
    <source>
        <dbReference type="ARBA" id="ARBA00022722"/>
    </source>
</evidence>
<dbReference type="Proteomes" id="UP001223586">
    <property type="component" value="Unassembled WGS sequence"/>
</dbReference>
<dbReference type="InterPro" id="IPR036279">
    <property type="entry name" value="5-3_exonuclease_C_sf"/>
</dbReference>
<dbReference type="InterPro" id="IPR008918">
    <property type="entry name" value="HhH2"/>
</dbReference>
<evidence type="ECO:0000259" key="6">
    <source>
        <dbReference type="SMART" id="SM00475"/>
    </source>
</evidence>
<dbReference type="PANTHER" id="PTHR42646">
    <property type="entry name" value="FLAP ENDONUCLEASE XNI"/>
    <property type="match status" value="1"/>
</dbReference>
<comment type="function">
    <text evidence="4">5'-3' exonuclease acting preferentially on double-stranded DNA.</text>
</comment>
<reference evidence="7 8" key="1">
    <citation type="submission" date="2023-07" db="EMBL/GenBank/DDBJ databases">
        <title>Genomic Encyclopedia of Type Strains, Phase IV (KMG-IV): sequencing the most valuable type-strain genomes for metagenomic binning, comparative biology and taxonomic classification.</title>
        <authorList>
            <person name="Goeker M."/>
        </authorList>
    </citation>
    <scope>NUCLEOTIDE SEQUENCE [LARGE SCALE GENOMIC DNA]</scope>
    <source>
        <strain evidence="7 8">DSM 23837</strain>
    </source>
</reference>
<dbReference type="InterPro" id="IPR038969">
    <property type="entry name" value="FEN"/>
</dbReference>
<dbReference type="Pfam" id="PF02739">
    <property type="entry name" value="5_3_exonuc_N"/>
    <property type="match status" value="1"/>
</dbReference>
<evidence type="ECO:0000256" key="4">
    <source>
        <dbReference type="ARBA" id="ARBA00049957"/>
    </source>
</evidence>